<sequence length="142" mass="16178">MRPFRRSTSRRCLSGTPVPLELSNPLQTHFPRRPWSHAIQSDPFRSIRNQARYLRSVGQPWYRDKSTGRTERGNTCSEACIIELENDTPSMHQTFGDHSSPPDSPGMPISPTRISRSRCRGTLTLGSEVWENGVLPWIEMGK</sequence>
<dbReference type="AlphaFoldDB" id="A0AAD5Y9D8"/>
<comment type="caution">
    <text evidence="2">The sequence shown here is derived from an EMBL/GenBank/DDBJ whole genome shotgun (WGS) entry which is preliminary data.</text>
</comment>
<name>A0AAD5Y9D8_9APHY</name>
<organism evidence="2 3">
    <name type="scientific">Meripilus lineatus</name>
    <dbReference type="NCBI Taxonomy" id="2056292"/>
    <lineage>
        <taxon>Eukaryota</taxon>
        <taxon>Fungi</taxon>
        <taxon>Dikarya</taxon>
        <taxon>Basidiomycota</taxon>
        <taxon>Agaricomycotina</taxon>
        <taxon>Agaricomycetes</taxon>
        <taxon>Polyporales</taxon>
        <taxon>Meripilaceae</taxon>
        <taxon>Meripilus</taxon>
    </lineage>
</organism>
<protein>
    <submittedName>
        <fullName evidence="2">Uncharacterized protein</fullName>
    </submittedName>
</protein>
<keyword evidence="3" id="KW-1185">Reference proteome</keyword>
<feature type="region of interest" description="Disordered" evidence="1">
    <location>
        <begin position="1"/>
        <end position="30"/>
    </location>
</feature>
<evidence type="ECO:0000313" key="2">
    <source>
        <dbReference type="EMBL" id="KAJ3476425.1"/>
    </source>
</evidence>
<reference evidence="2" key="1">
    <citation type="submission" date="2022-07" db="EMBL/GenBank/DDBJ databases">
        <title>Genome Sequence of Physisporinus lineatus.</title>
        <authorList>
            <person name="Buettner E."/>
        </authorList>
    </citation>
    <scope>NUCLEOTIDE SEQUENCE</scope>
    <source>
        <strain evidence="2">VT162</strain>
    </source>
</reference>
<accession>A0AAD5Y9D8</accession>
<dbReference type="Proteomes" id="UP001212997">
    <property type="component" value="Unassembled WGS sequence"/>
</dbReference>
<dbReference type="EMBL" id="JANAWD010000709">
    <property type="protein sequence ID" value="KAJ3476425.1"/>
    <property type="molecule type" value="Genomic_DNA"/>
</dbReference>
<feature type="region of interest" description="Disordered" evidence="1">
    <location>
        <begin position="89"/>
        <end position="114"/>
    </location>
</feature>
<evidence type="ECO:0000256" key="1">
    <source>
        <dbReference type="SAM" id="MobiDB-lite"/>
    </source>
</evidence>
<gene>
    <name evidence="2" type="ORF">NLI96_g11166</name>
</gene>
<proteinExistence type="predicted"/>
<evidence type="ECO:0000313" key="3">
    <source>
        <dbReference type="Proteomes" id="UP001212997"/>
    </source>
</evidence>